<dbReference type="RefSeq" id="WP_406854468.1">
    <property type="nucleotide sequence ID" value="NZ_CP157484.1"/>
</dbReference>
<dbReference type="InterPro" id="IPR036291">
    <property type="entry name" value="NAD(P)-bd_dom_sf"/>
</dbReference>
<comment type="similarity">
    <text evidence="1">Belongs to the short-chain dehydrogenases/reductases (SDR) family.</text>
</comment>
<dbReference type="PANTHER" id="PTHR43639:SF1">
    <property type="entry name" value="SHORT-CHAIN DEHYDROGENASE_REDUCTASE FAMILY PROTEIN"/>
    <property type="match status" value="1"/>
</dbReference>
<accession>A0AAU7JBS2</accession>
<dbReference type="InterPro" id="IPR002347">
    <property type="entry name" value="SDR_fam"/>
</dbReference>
<gene>
    <name evidence="3" type="ORF">ABEG18_18215</name>
</gene>
<dbReference type="SUPFAM" id="SSF51735">
    <property type="entry name" value="NAD(P)-binding Rossmann-fold domains"/>
    <property type="match status" value="1"/>
</dbReference>
<proteinExistence type="inferred from homology"/>
<evidence type="ECO:0000256" key="1">
    <source>
        <dbReference type="ARBA" id="ARBA00006484"/>
    </source>
</evidence>
<reference evidence="3" key="1">
    <citation type="submission" date="2024-05" db="EMBL/GenBank/DDBJ databases">
        <authorList>
            <person name="Kim S."/>
            <person name="Heo J."/>
            <person name="Choi H."/>
            <person name="Choi Y."/>
            <person name="Kwon S.-W."/>
            <person name="Kim Y."/>
        </authorList>
    </citation>
    <scope>NUCLEOTIDE SEQUENCE</scope>
    <source>
        <strain evidence="3">KACC 23698</strain>
    </source>
</reference>
<evidence type="ECO:0000313" key="3">
    <source>
        <dbReference type="EMBL" id="XBO37645.1"/>
    </source>
</evidence>
<sequence length="245" mass="25804">MTRRAALVTGGAKRIGAAIVRRLAAAGYDVAIHCRGSRQEAQDLAASLGPGPRVAIVAGDLADLDDVERLVPEAGAAIGPLTLLVNSASLFDDDRLDRLDRELWDRHFAVNLRAPAFLASAFARQAPEGSSIVNLLDQRVERLNPTFFSYTLTKAALHAATTTMAQALAPAIRVNAVSPGPTLANDHDGPNGLAHEIANVPLRRGVDPSEIADAVLYLAGARSVTGQTLAVDAGQRLGWRTPDIA</sequence>
<dbReference type="PRINTS" id="PR00081">
    <property type="entry name" value="GDHRDH"/>
</dbReference>
<dbReference type="Pfam" id="PF13561">
    <property type="entry name" value="adh_short_C2"/>
    <property type="match status" value="1"/>
</dbReference>
<dbReference type="Gene3D" id="3.40.50.720">
    <property type="entry name" value="NAD(P)-binding Rossmann-like Domain"/>
    <property type="match status" value="1"/>
</dbReference>
<dbReference type="PANTHER" id="PTHR43639">
    <property type="entry name" value="OXIDOREDUCTASE, SHORT-CHAIN DEHYDROGENASE/REDUCTASE FAMILY (AFU_ORTHOLOGUE AFUA_5G02870)"/>
    <property type="match status" value="1"/>
</dbReference>
<dbReference type="GO" id="GO:0016491">
    <property type="term" value="F:oxidoreductase activity"/>
    <property type="evidence" value="ECO:0007669"/>
    <property type="project" value="UniProtKB-KW"/>
</dbReference>
<dbReference type="EMBL" id="CP157484">
    <property type="protein sequence ID" value="XBO37645.1"/>
    <property type="molecule type" value="Genomic_DNA"/>
</dbReference>
<protein>
    <submittedName>
        <fullName evidence="3">SDR family oxidoreductase</fullName>
    </submittedName>
</protein>
<organism evidence="3">
    <name type="scientific">Alsobacter sp. KACC 23698</name>
    <dbReference type="NCBI Taxonomy" id="3149229"/>
    <lineage>
        <taxon>Bacteria</taxon>
        <taxon>Pseudomonadati</taxon>
        <taxon>Pseudomonadota</taxon>
        <taxon>Alphaproteobacteria</taxon>
        <taxon>Hyphomicrobiales</taxon>
        <taxon>Alsobacteraceae</taxon>
        <taxon>Alsobacter</taxon>
    </lineage>
</organism>
<name>A0AAU7JBS2_9HYPH</name>
<dbReference type="NCBIfam" id="NF006597">
    <property type="entry name" value="PRK09134.1"/>
    <property type="match status" value="1"/>
</dbReference>
<evidence type="ECO:0000256" key="2">
    <source>
        <dbReference type="ARBA" id="ARBA00023002"/>
    </source>
</evidence>
<dbReference type="AlphaFoldDB" id="A0AAU7JBS2"/>
<keyword evidence="2" id="KW-0560">Oxidoreductase</keyword>